<reference evidence="3" key="1">
    <citation type="journal article" date="2019" name="Int. J. Syst. Evol. Microbiol.">
        <title>The Global Catalogue of Microorganisms (GCM) 10K type strain sequencing project: providing services to taxonomists for standard genome sequencing and annotation.</title>
        <authorList>
            <consortium name="The Broad Institute Genomics Platform"/>
            <consortium name="The Broad Institute Genome Sequencing Center for Infectious Disease"/>
            <person name="Wu L."/>
            <person name="Ma J."/>
        </authorList>
    </citation>
    <scope>NUCLEOTIDE SEQUENCE [LARGE SCALE GENOMIC DNA]</scope>
    <source>
        <strain evidence="3">CGMCC 4.5798</strain>
    </source>
</reference>
<feature type="chain" id="PRO_5047146803" evidence="1">
    <location>
        <begin position="27"/>
        <end position="447"/>
    </location>
</feature>
<evidence type="ECO:0000313" key="2">
    <source>
        <dbReference type="EMBL" id="MFC5551895.1"/>
    </source>
</evidence>
<dbReference type="Proteomes" id="UP001596086">
    <property type="component" value="Unassembled WGS sequence"/>
</dbReference>
<sequence length="447" mass="49027">MRKLHRVLGKLVAVSLLTMGAVPAHAALRMSVAAETTNKAKPGATVPPDSASRSEVVLADSYISSRTGNTTTVYDFARRRRYVLDEAAKSYEEYSLYDVVGFRELELRNREGLRKAMTAAQLQDKLPDELEDAHELSIPSPGAAPVTQHAEGEEEVFASGGVTLLRHGKEARPVGAADAARFVQFLRYQFAGHPAVLDGLQKAQRIPASLRYSFHPGWGDRSVLLKIDAVRETGAAPGFTLDGYTPRAAAADGGSLDALLDRAWASRATLAGKASLGSGDALAARMREQPPLDAYLTLMESQLSGARMPALSDEQKLAFQADPNLRKLAQALAARDRAGLRQAVGSLQLLRMQVQSRRYLLQLYEANDRMQLGEADAARDLYAEVLRGNSAIAGAYKDIGDFYFRSFDPPRAWRSWEIARTLAPMFPNLQPVTQFERTLADRFPTYF</sequence>
<dbReference type="RefSeq" id="WP_379776731.1">
    <property type="nucleotide sequence ID" value="NZ_JBHSMZ010000026.1"/>
</dbReference>
<proteinExistence type="predicted"/>
<organism evidence="2 3">
    <name type="scientific">Massilia aerilata</name>
    <dbReference type="NCBI Taxonomy" id="453817"/>
    <lineage>
        <taxon>Bacteria</taxon>
        <taxon>Pseudomonadati</taxon>
        <taxon>Pseudomonadota</taxon>
        <taxon>Betaproteobacteria</taxon>
        <taxon>Burkholderiales</taxon>
        <taxon>Oxalobacteraceae</taxon>
        <taxon>Telluria group</taxon>
        <taxon>Massilia</taxon>
    </lineage>
</organism>
<protein>
    <submittedName>
        <fullName evidence="2">Uncharacterized protein</fullName>
    </submittedName>
</protein>
<dbReference type="EMBL" id="JBHSMZ010000026">
    <property type="protein sequence ID" value="MFC5551895.1"/>
    <property type="molecule type" value="Genomic_DNA"/>
</dbReference>
<comment type="caution">
    <text evidence="2">The sequence shown here is derived from an EMBL/GenBank/DDBJ whole genome shotgun (WGS) entry which is preliminary data.</text>
</comment>
<gene>
    <name evidence="2" type="ORF">ACFPO9_25535</name>
</gene>
<keyword evidence="1" id="KW-0732">Signal</keyword>
<name>A0ABW0S756_9BURK</name>
<evidence type="ECO:0000256" key="1">
    <source>
        <dbReference type="SAM" id="SignalP"/>
    </source>
</evidence>
<evidence type="ECO:0000313" key="3">
    <source>
        <dbReference type="Proteomes" id="UP001596086"/>
    </source>
</evidence>
<accession>A0ABW0S756</accession>
<keyword evidence="3" id="KW-1185">Reference proteome</keyword>
<feature type="signal peptide" evidence="1">
    <location>
        <begin position="1"/>
        <end position="26"/>
    </location>
</feature>